<comment type="caution">
    <text evidence="1">The sequence shown here is derived from an EMBL/GenBank/DDBJ whole genome shotgun (WGS) entry which is preliminary data.</text>
</comment>
<reference evidence="1 2" key="1">
    <citation type="submission" date="2024-02" db="EMBL/GenBank/DDBJ databases">
        <title>Haloferula sargassicola NBRC 104335.</title>
        <authorList>
            <person name="Ichikawa N."/>
            <person name="Katano-Makiyama Y."/>
            <person name="Hidaka K."/>
        </authorList>
    </citation>
    <scope>NUCLEOTIDE SEQUENCE [LARGE SCALE GENOMIC DNA]</scope>
    <source>
        <strain evidence="1 2">NBRC 104335</strain>
    </source>
</reference>
<dbReference type="Proteomes" id="UP001476282">
    <property type="component" value="Unassembled WGS sequence"/>
</dbReference>
<proteinExistence type="predicted"/>
<dbReference type="PANTHER" id="PTHR33835:SF1">
    <property type="entry name" value="METALLO-BETA-LACTAMASE DOMAIN-CONTAINING PROTEIN"/>
    <property type="match status" value="1"/>
</dbReference>
<sequence>MEAIGPHIWHRSYRLAFAGLDIGRHVTVMRLGSGALVIHSTAPFSEDDAAEIRALGRPAWITDPMLDHDTFAAAGAGAFPEAIYLAPPGFADIGRRVEPLLPAPESWQGEIEVLPIEGAPGFSEHLFFHAPSRTLIVCDLLMNFPSPGNPWQKLLLRAGLGAERNPGTSRRLRVAVRNPEAFRKSVRQMMAWDFQTVIVGHGEPLREDAKARARHAFERVGWL</sequence>
<gene>
    <name evidence="1" type="ORF">Hsar01_02174</name>
</gene>
<evidence type="ECO:0000313" key="1">
    <source>
        <dbReference type="EMBL" id="GAA5482948.1"/>
    </source>
</evidence>
<dbReference type="Gene3D" id="3.60.15.10">
    <property type="entry name" value="Ribonuclease Z/Hydroxyacylglutathione hydrolase-like"/>
    <property type="match status" value="1"/>
</dbReference>
<name>A0ABP9UMZ8_9BACT</name>
<dbReference type="InterPro" id="IPR036866">
    <property type="entry name" value="RibonucZ/Hydroxyglut_hydro"/>
</dbReference>
<dbReference type="PANTHER" id="PTHR33835">
    <property type="entry name" value="YALI0C07656P"/>
    <property type="match status" value="1"/>
</dbReference>
<evidence type="ECO:0008006" key="3">
    <source>
        <dbReference type="Google" id="ProtNLM"/>
    </source>
</evidence>
<dbReference type="SUPFAM" id="SSF56281">
    <property type="entry name" value="Metallo-hydrolase/oxidoreductase"/>
    <property type="match status" value="1"/>
</dbReference>
<accession>A0ABP9UMZ8</accession>
<dbReference type="InterPro" id="IPR025638">
    <property type="entry name" value="DUF4336"/>
</dbReference>
<dbReference type="EMBL" id="BAABRI010000011">
    <property type="protein sequence ID" value="GAA5482948.1"/>
    <property type="molecule type" value="Genomic_DNA"/>
</dbReference>
<keyword evidence="2" id="KW-1185">Reference proteome</keyword>
<evidence type="ECO:0000313" key="2">
    <source>
        <dbReference type="Proteomes" id="UP001476282"/>
    </source>
</evidence>
<protein>
    <recommendedName>
        <fullName evidence="3">DUF4336 domain-containing protein</fullName>
    </recommendedName>
</protein>
<organism evidence="1 2">
    <name type="scientific">Haloferula sargassicola</name>
    <dbReference type="NCBI Taxonomy" id="490096"/>
    <lineage>
        <taxon>Bacteria</taxon>
        <taxon>Pseudomonadati</taxon>
        <taxon>Verrucomicrobiota</taxon>
        <taxon>Verrucomicrobiia</taxon>
        <taxon>Verrucomicrobiales</taxon>
        <taxon>Verrucomicrobiaceae</taxon>
        <taxon>Haloferula</taxon>
    </lineage>
</organism>
<dbReference type="RefSeq" id="WP_353567075.1">
    <property type="nucleotide sequence ID" value="NZ_BAABRI010000011.1"/>
</dbReference>